<organism evidence="2 3">
    <name type="scientific">Verruconis gallopava</name>
    <dbReference type="NCBI Taxonomy" id="253628"/>
    <lineage>
        <taxon>Eukaryota</taxon>
        <taxon>Fungi</taxon>
        <taxon>Dikarya</taxon>
        <taxon>Ascomycota</taxon>
        <taxon>Pezizomycotina</taxon>
        <taxon>Dothideomycetes</taxon>
        <taxon>Pleosporomycetidae</taxon>
        <taxon>Venturiales</taxon>
        <taxon>Sympoventuriaceae</taxon>
        <taxon>Verruconis</taxon>
    </lineage>
</organism>
<proteinExistence type="predicted"/>
<gene>
    <name evidence="2" type="ORF">PV09_00889</name>
</gene>
<dbReference type="HOGENOM" id="CLU_2016970_0_0_1"/>
<dbReference type="AlphaFoldDB" id="A0A0D1Y1R6"/>
<dbReference type="VEuPathDB" id="FungiDB:PV09_00889"/>
<feature type="region of interest" description="Disordered" evidence="1">
    <location>
        <begin position="62"/>
        <end position="93"/>
    </location>
</feature>
<dbReference type="Proteomes" id="UP000053259">
    <property type="component" value="Unassembled WGS sequence"/>
</dbReference>
<dbReference type="RefSeq" id="XP_016218855.1">
    <property type="nucleotide sequence ID" value="XM_016353702.1"/>
</dbReference>
<dbReference type="GeneID" id="27308862"/>
<evidence type="ECO:0000313" key="2">
    <source>
        <dbReference type="EMBL" id="KIW08986.1"/>
    </source>
</evidence>
<protein>
    <submittedName>
        <fullName evidence="2">Uncharacterized protein</fullName>
    </submittedName>
</protein>
<name>A0A0D1Y1R6_9PEZI</name>
<dbReference type="OrthoDB" id="10535514at2759"/>
<dbReference type="InParanoid" id="A0A0D1Y1R6"/>
<dbReference type="EMBL" id="KN847530">
    <property type="protein sequence ID" value="KIW08986.1"/>
    <property type="molecule type" value="Genomic_DNA"/>
</dbReference>
<evidence type="ECO:0000256" key="1">
    <source>
        <dbReference type="SAM" id="MobiDB-lite"/>
    </source>
</evidence>
<accession>A0A0D1Y1R6</accession>
<evidence type="ECO:0000313" key="3">
    <source>
        <dbReference type="Proteomes" id="UP000053259"/>
    </source>
</evidence>
<reference evidence="2 3" key="1">
    <citation type="submission" date="2015-01" db="EMBL/GenBank/DDBJ databases">
        <title>The Genome Sequence of Ochroconis gallopava CBS43764.</title>
        <authorList>
            <consortium name="The Broad Institute Genomics Platform"/>
            <person name="Cuomo C."/>
            <person name="de Hoog S."/>
            <person name="Gorbushina A."/>
            <person name="Stielow B."/>
            <person name="Teixiera M."/>
            <person name="Abouelleil A."/>
            <person name="Chapman S.B."/>
            <person name="Priest M."/>
            <person name="Young S.K."/>
            <person name="Wortman J."/>
            <person name="Nusbaum C."/>
            <person name="Birren B."/>
        </authorList>
    </citation>
    <scope>NUCLEOTIDE SEQUENCE [LARGE SCALE GENOMIC DNA]</scope>
    <source>
        <strain evidence="2 3">CBS 43764</strain>
    </source>
</reference>
<sequence>MASIDASILSEITGTDSHIAPPTSPVQTTMVQTPIQASARRDSGFLVLAPVLSTDYPIPLSSATAPSTSAVEVPATEAEPMKKERRSSSVSSGDGLFKRKILRLGPIHGGDRSGSDFVELDEE</sequence>
<keyword evidence="3" id="KW-1185">Reference proteome</keyword>